<protein>
    <submittedName>
        <fullName evidence="3">Cyclase family protein</fullName>
        <ecNumber evidence="3">3.5.-.-</ecNumber>
    </submittedName>
</protein>
<evidence type="ECO:0000313" key="3">
    <source>
        <dbReference type="EMBL" id="WPB85502.1"/>
    </source>
</evidence>
<dbReference type="EC" id="3.5.-.-" evidence="3"/>
<dbReference type="SUPFAM" id="SSF102198">
    <property type="entry name" value="Putative cyclase"/>
    <property type="match status" value="1"/>
</dbReference>
<evidence type="ECO:0000256" key="2">
    <source>
        <dbReference type="SAM" id="SignalP"/>
    </source>
</evidence>
<dbReference type="PANTHER" id="PTHR34861">
    <property type="match status" value="1"/>
</dbReference>
<keyword evidence="2" id="KW-0732">Signal</keyword>
<keyword evidence="3" id="KW-0378">Hydrolase</keyword>
<dbReference type="RefSeq" id="WP_318649473.1">
    <property type="nucleotide sequence ID" value="NZ_CP137852.1"/>
</dbReference>
<proteinExistence type="predicted"/>
<accession>A0ABZ0PIP9</accession>
<dbReference type="InterPro" id="IPR007325">
    <property type="entry name" value="KFase/CYL"/>
</dbReference>
<reference evidence="3 4" key="1">
    <citation type="submission" date="2023-11" db="EMBL/GenBank/DDBJ databases">
        <title>Arctic aerobic anoxygenic photoheterotroph Sediminicoccus rosea KRV36 adapts its photosynthesis to long days of polar summer.</title>
        <authorList>
            <person name="Tomasch J."/>
            <person name="Kopejtka K."/>
            <person name="Bily T."/>
            <person name="Gardiner A.T."/>
            <person name="Gardian Z."/>
            <person name="Shivaramu S."/>
            <person name="Koblizek M."/>
            <person name="Engelhardt F."/>
            <person name="Kaftan D."/>
        </authorList>
    </citation>
    <scope>NUCLEOTIDE SEQUENCE [LARGE SCALE GENOMIC DNA]</scope>
    <source>
        <strain evidence="3 4">R-30</strain>
    </source>
</reference>
<keyword evidence="4" id="KW-1185">Reference proteome</keyword>
<feature type="region of interest" description="Disordered" evidence="1">
    <location>
        <begin position="27"/>
        <end position="57"/>
    </location>
</feature>
<evidence type="ECO:0000313" key="4">
    <source>
        <dbReference type="Proteomes" id="UP001305521"/>
    </source>
</evidence>
<dbReference type="Pfam" id="PF04199">
    <property type="entry name" value="Cyclase"/>
    <property type="match status" value="1"/>
</dbReference>
<dbReference type="Proteomes" id="UP001305521">
    <property type="component" value="Chromosome"/>
</dbReference>
<gene>
    <name evidence="3" type="ORF">R9Z33_01190</name>
</gene>
<organism evidence="3 4">
    <name type="scientific">Sediminicoccus rosea</name>
    <dbReference type="NCBI Taxonomy" id="1225128"/>
    <lineage>
        <taxon>Bacteria</taxon>
        <taxon>Pseudomonadati</taxon>
        <taxon>Pseudomonadota</taxon>
        <taxon>Alphaproteobacteria</taxon>
        <taxon>Acetobacterales</taxon>
        <taxon>Roseomonadaceae</taxon>
        <taxon>Sediminicoccus</taxon>
    </lineage>
</organism>
<sequence>MKAFSRRALFACFACGSAHLGLQATPAGAQGAGPGWSPPASAQRCPSRWGPNDRRGSMNLLTPDRIRNAASMIREGRKIEMGHVLAQNMPFFGTRRFDVHQKQVFMNPQANRRGSNEEVVISEIGQVGTQFDGFPHQTIGNEVYNCVDLPSIMSRTGFTQMGIETVGTIMTRGVLIDVAGAKGVQTLPDTYEITVADLEQALNRQRVELREGDAMIINTGWGHLWGRENARYVAGCPGIGVAAAEWLIAKNPMLLGADNWPVEVAPSKTMPNASLPVHQIALVVNGVHLLENMNLAEIVASGKNEFCFMMQPLRAQGFSGSTVSPAALF</sequence>
<dbReference type="InterPro" id="IPR037175">
    <property type="entry name" value="KFase_sf"/>
</dbReference>
<feature type="chain" id="PRO_5047077953" evidence="2">
    <location>
        <begin position="30"/>
        <end position="329"/>
    </location>
</feature>
<dbReference type="EMBL" id="CP137852">
    <property type="protein sequence ID" value="WPB85502.1"/>
    <property type="molecule type" value="Genomic_DNA"/>
</dbReference>
<evidence type="ECO:0000256" key="1">
    <source>
        <dbReference type="SAM" id="MobiDB-lite"/>
    </source>
</evidence>
<dbReference type="Gene3D" id="3.50.30.50">
    <property type="entry name" value="Putative cyclase"/>
    <property type="match status" value="1"/>
</dbReference>
<feature type="signal peptide" evidence="2">
    <location>
        <begin position="1"/>
        <end position="29"/>
    </location>
</feature>
<name>A0ABZ0PIP9_9PROT</name>
<dbReference type="PANTHER" id="PTHR34861:SF10">
    <property type="entry name" value="CYCLASE"/>
    <property type="match status" value="1"/>
</dbReference>
<dbReference type="GO" id="GO:0016787">
    <property type="term" value="F:hydrolase activity"/>
    <property type="evidence" value="ECO:0007669"/>
    <property type="project" value="UniProtKB-KW"/>
</dbReference>